<comment type="caution">
    <text evidence="8">The sequence shown here is derived from an EMBL/GenBank/DDBJ whole genome shotgun (WGS) entry which is preliminary data.</text>
</comment>
<dbReference type="Proteomes" id="UP001596956">
    <property type="component" value="Unassembled WGS sequence"/>
</dbReference>
<evidence type="ECO:0000256" key="5">
    <source>
        <dbReference type="ARBA" id="ARBA00022989"/>
    </source>
</evidence>
<dbReference type="PANTHER" id="PTHR23513:SF9">
    <property type="entry name" value="ENTEROBACTIN EXPORTER ENTS"/>
    <property type="match status" value="1"/>
</dbReference>
<reference evidence="9" key="1">
    <citation type="journal article" date="2019" name="Int. J. Syst. Evol. Microbiol.">
        <title>The Global Catalogue of Microorganisms (GCM) 10K type strain sequencing project: providing services to taxonomists for standard genome sequencing and annotation.</title>
        <authorList>
            <consortium name="The Broad Institute Genomics Platform"/>
            <consortium name="The Broad Institute Genome Sequencing Center for Infectious Disease"/>
            <person name="Wu L."/>
            <person name="Ma J."/>
        </authorList>
    </citation>
    <scope>NUCLEOTIDE SEQUENCE [LARGE SCALE GENOMIC DNA]</scope>
    <source>
        <strain evidence="9">CCUG 63369</strain>
    </source>
</reference>
<evidence type="ECO:0000256" key="1">
    <source>
        <dbReference type="ARBA" id="ARBA00004429"/>
    </source>
</evidence>
<keyword evidence="9" id="KW-1185">Reference proteome</keyword>
<dbReference type="InterPro" id="IPR010290">
    <property type="entry name" value="TM_effector"/>
</dbReference>
<dbReference type="SUPFAM" id="SSF103473">
    <property type="entry name" value="MFS general substrate transporter"/>
    <property type="match status" value="1"/>
</dbReference>
<dbReference type="PANTHER" id="PTHR23513">
    <property type="entry name" value="INTEGRAL MEMBRANE EFFLUX PROTEIN-RELATED"/>
    <property type="match status" value="1"/>
</dbReference>
<organism evidence="8 9">
    <name type="scientific">Streptomonospora algeriensis</name>
    <dbReference type="NCBI Taxonomy" id="995084"/>
    <lineage>
        <taxon>Bacteria</taxon>
        <taxon>Bacillati</taxon>
        <taxon>Actinomycetota</taxon>
        <taxon>Actinomycetes</taxon>
        <taxon>Streptosporangiales</taxon>
        <taxon>Nocardiopsidaceae</taxon>
        <taxon>Streptomonospora</taxon>
    </lineage>
</organism>
<evidence type="ECO:0000256" key="2">
    <source>
        <dbReference type="ARBA" id="ARBA00022448"/>
    </source>
</evidence>
<keyword evidence="6 7" id="KW-0472">Membrane</keyword>
<name>A0ABW3BFX0_9ACTN</name>
<dbReference type="Gene3D" id="1.20.1250.20">
    <property type="entry name" value="MFS general substrate transporter like domains"/>
    <property type="match status" value="1"/>
</dbReference>
<keyword evidence="2" id="KW-0813">Transport</keyword>
<feature type="non-terminal residue" evidence="8">
    <location>
        <position position="89"/>
    </location>
</feature>
<feature type="transmembrane region" description="Helical" evidence="7">
    <location>
        <begin position="21"/>
        <end position="44"/>
    </location>
</feature>
<evidence type="ECO:0000256" key="4">
    <source>
        <dbReference type="ARBA" id="ARBA00022692"/>
    </source>
</evidence>
<accession>A0ABW3BFX0</accession>
<evidence type="ECO:0000313" key="9">
    <source>
        <dbReference type="Proteomes" id="UP001596956"/>
    </source>
</evidence>
<keyword evidence="5 7" id="KW-1133">Transmembrane helix</keyword>
<dbReference type="InterPro" id="IPR036259">
    <property type="entry name" value="MFS_trans_sf"/>
</dbReference>
<protein>
    <submittedName>
        <fullName evidence="8">MFS transporter</fullName>
    </submittedName>
</protein>
<comment type="subcellular location">
    <subcellularLocation>
        <location evidence="1">Cell inner membrane</location>
        <topology evidence="1">Multi-pass membrane protein</topology>
    </subcellularLocation>
</comment>
<gene>
    <name evidence="8" type="ORF">ACFQZU_13115</name>
</gene>
<sequence>MPGVVLDLGPLRSSRSFRVLFASRVVALLGVSLTLVALSVQVYGLTGSSLAVGTVNAVAGTTLVAGTLLGGVLADRLERRALLLIARGA</sequence>
<feature type="transmembrane region" description="Helical" evidence="7">
    <location>
        <begin position="50"/>
        <end position="74"/>
    </location>
</feature>
<proteinExistence type="predicted"/>
<dbReference type="EMBL" id="JBHTHR010000413">
    <property type="protein sequence ID" value="MFD0802248.1"/>
    <property type="molecule type" value="Genomic_DNA"/>
</dbReference>
<evidence type="ECO:0000256" key="3">
    <source>
        <dbReference type="ARBA" id="ARBA00022475"/>
    </source>
</evidence>
<evidence type="ECO:0000256" key="7">
    <source>
        <dbReference type="SAM" id="Phobius"/>
    </source>
</evidence>
<keyword evidence="3" id="KW-1003">Cell membrane</keyword>
<dbReference type="Pfam" id="PF05977">
    <property type="entry name" value="MFS_3"/>
    <property type="match status" value="1"/>
</dbReference>
<evidence type="ECO:0000313" key="8">
    <source>
        <dbReference type="EMBL" id="MFD0802248.1"/>
    </source>
</evidence>
<evidence type="ECO:0000256" key="6">
    <source>
        <dbReference type="ARBA" id="ARBA00023136"/>
    </source>
</evidence>
<keyword evidence="4 7" id="KW-0812">Transmembrane</keyword>